<organism evidence="1">
    <name type="scientific">Vibrio parahaemolyticus</name>
    <dbReference type="NCBI Taxonomy" id="670"/>
    <lineage>
        <taxon>Bacteria</taxon>
        <taxon>Pseudomonadati</taxon>
        <taxon>Pseudomonadota</taxon>
        <taxon>Gammaproteobacteria</taxon>
        <taxon>Vibrionales</taxon>
        <taxon>Vibrionaceae</taxon>
        <taxon>Vibrio</taxon>
    </lineage>
</organism>
<gene>
    <name evidence="1" type="ORF">pVPH1_0215</name>
</gene>
<protein>
    <submittedName>
        <fullName evidence="1">Uncharacterized protein</fullName>
    </submittedName>
</protein>
<dbReference type="AlphaFoldDB" id="A0A0C5GXM6"/>
<reference evidence="1" key="1">
    <citation type="journal article" date="2015" name="Antimicrob. Agents Chemother.">
        <title>Complete nucleotide sequence of a conjugative plasmid carrying bla(PER-1).</title>
        <authorList>
            <person name="Li R."/>
            <person name="Wong M.H."/>
            <person name="Zhou Y."/>
            <person name="Chan E.W."/>
            <person name="Chen S."/>
        </authorList>
    </citation>
    <scope>NUCLEOTIDE SEQUENCE</scope>
    <source>
        <strain evidence="1">V36</strain>
        <plasmid evidence="1">pVPH1</plasmid>
    </source>
</reference>
<evidence type="ECO:0000313" key="1">
    <source>
        <dbReference type="EMBL" id="AJP18388.1"/>
    </source>
</evidence>
<proteinExistence type="predicted"/>
<sequence length="39" mass="4303">MTLKPLLCLNAALNNVQILCISKVCCEVTNDVFIHRKSG</sequence>
<name>A0A0C5GXM6_VIBPH</name>
<keyword evidence="1" id="KW-0614">Plasmid</keyword>
<accession>A0A0C5GXM6</accession>
<geneLocation type="plasmid" evidence="1">
    <name>pVPH1</name>
</geneLocation>
<dbReference type="EMBL" id="KP688397">
    <property type="protein sequence ID" value="AJP18388.1"/>
    <property type="molecule type" value="Genomic_DNA"/>
</dbReference>